<keyword evidence="10" id="KW-1185">Reference proteome</keyword>
<evidence type="ECO:0000256" key="5">
    <source>
        <dbReference type="ARBA" id="ARBA00022989"/>
    </source>
</evidence>
<dbReference type="Proteomes" id="UP000555448">
    <property type="component" value="Unassembled WGS sequence"/>
</dbReference>
<evidence type="ECO:0000256" key="3">
    <source>
        <dbReference type="ARBA" id="ARBA00022679"/>
    </source>
</evidence>
<comment type="subcellular location">
    <subcellularLocation>
        <location evidence="1">Cell membrane</location>
        <topology evidence="1">Multi-pass membrane protein</topology>
    </subcellularLocation>
</comment>
<feature type="transmembrane region" description="Helical" evidence="8">
    <location>
        <begin position="198"/>
        <end position="219"/>
    </location>
</feature>
<sequence length="428" mass="46185">MRTIASSNRLLYALIIAAFFLVLVSAFRFQAPELLGQRKILTDFDAFHITGRLAAEGKIANAYHLSTLVEAQRAMSGTGSFMPWTYPPPFALLMQALARLPIGVAFMLFTAASFAFYLRILHAIAGRWLPGTAMMIMPTLLLNLRTGQNGFLTAGLIGWFLIAFRNRRSAAGLPLGLMVVKPHLAVGITILSVLRRGWGALSIAGLVALGLMGLSSFVYGPSVWADFRDAVREAGGFLLQGYYPFYRMSSVYAALYTMGLGAMMAMALQTLSALLALVLLAKACLSGIPYRHLAALTCCASLFVSPYGYDYDLTILGVALAFVMPDLLNRGRPSEIAGLLLLTWFVCGFGIAWSITTSRGQPGTAVDLDAGNAGLSLISPALLALFWLTMHVCRKRDAGKDEASRRLVAEEGAAKPAVIPMRGERSPD</sequence>
<feature type="transmembrane region" description="Helical" evidence="8">
    <location>
        <begin position="375"/>
        <end position="393"/>
    </location>
</feature>
<protein>
    <recommendedName>
        <fullName evidence="11">DUF2029 domain-containing protein</fullName>
    </recommendedName>
</protein>
<feature type="transmembrane region" description="Helical" evidence="8">
    <location>
        <begin position="336"/>
        <end position="355"/>
    </location>
</feature>
<evidence type="ECO:0000313" key="9">
    <source>
        <dbReference type="EMBL" id="MBB4860896.1"/>
    </source>
</evidence>
<proteinExistence type="inferred from homology"/>
<evidence type="ECO:0008006" key="11">
    <source>
        <dbReference type="Google" id="ProtNLM"/>
    </source>
</evidence>
<name>A0A7W7KEF0_9SPHN</name>
<feature type="transmembrane region" description="Helical" evidence="8">
    <location>
        <begin position="96"/>
        <end position="121"/>
    </location>
</feature>
<evidence type="ECO:0000256" key="7">
    <source>
        <dbReference type="ARBA" id="ARBA00024033"/>
    </source>
</evidence>
<dbReference type="EMBL" id="JACHLR010000036">
    <property type="protein sequence ID" value="MBB4860896.1"/>
    <property type="molecule type" value="Genomic_DNA"/>
</dbReference>
<feature type="transmembrane region" description="Helical" evidence="8">
    <location>
        <begin position="170"/>
        <end position="191"/>
    </location>
</feature>
<comment type="similarity">
    <text evidence="7">Belongs to the glycosyltransferase 87 family.</text>
</comment>
<keyword evidence="4 8" id="KW-0812">Transmembrane</keyword>
<evidence type="ECO:0000256" key="2">
    <source>
        <dbReference type="ARBA" id="ARBA00022475"/>
    </source>
</evidence>
<evidence type="ECO:0000313" key="10">
    <source>
        <dbReference type="Proteomes" id="UP000555448"/>
    </source>
</evidence>
<keyword evidence="2" id="KW-1003">Cell membrane</keyword>
<evidence type="ECO:0000256" key="4">
    <source>
        <dbReference type="ARBA" id="ARBA00022692"/>
    </source>
</evidence>
<accession>A0A7W7KEF0</accession>
<feature type="transmembrane region" description="Helical" evidence="8">
    <location>
        <begin position="253"/>
        <end position="281"/>
    </location>
</feature>
<dbReference type="Pfam" id="PF09594">
    <property type="entry name" value="GT87"/>
    <property type="match status" value="1"/>
</dbReference>
<dbReference type="GO" id="GO:0005886">
    <property type="term" value="C:plasma membrane"/>
    <property type="evidence" value="ECO:0007669"/>
    <property type="project" value="UniProtKB-SubCell"/>
</dbReference>
<comment type="caution">
    <text evidence="9">The sequence shown here is derived from an EMBL/GenBank/DDBJ whole genome shotgun (WGS) entry which is preliminary data.</text>
</comment>
<gene>
    <name evidence="9" type="ORF">HNO88_004242</name>
</gene>
<evidence type="ECO:0000256" key="8">
    <source>
        <dbReference type="SAM" id="Phobius"/>
    </source>
</evidence>
<dbReference type="RefSeq" id="WP_184250423.1">
    <property type="nucleotide sequence ID" value="NZ_JACHLR010000036.1"/>
</dbReference>
<dbReference type="GO" id="GO:0016758">
    <property type="term" value="F:hexosyltransferase activity"/>
    <property type="evidence" value="ECO:0007669"/>
    <property type="project" value="InterPro"/>
</dbReference>
<keyword evidence="3" id="KW-0808">Transferase</keyword>
<keyword evidence="5 8" id="KW-1133">Transmembrane helix</keyword>
<reference evidence="9 10" key="1">
    <citation type="submission" date="2020-08" db="EMBL/GenBank/DDBJ databases">
        <title>Functional genomics of gut bacteria from endangered species of beetles.</title>
        <authorList>
            <person name="Carlos-Shanley C."/>
        </authorList>
    </citation>
    <scope>NUCLEOTIDE SEQUENCE [LARGE SCALE GENOMIC DNA]</scope>
    <source>
        <strain evidence="9 10">S00245</strain>
    </source>
</reference>
<feature type="transmembrane region" description="Helical" evidence="8">
    <location>
        <begin position="142"/>
        <end position="164"/>
    </location>
</feature>
<evidence type="ECO:0000256" key="1">
    <source>
        <dbReference type="ARBA" id="ARBA00004651"/>
    </source>
</evidence>
<dbReference type="AlphaFoldDB" id="A0A7W7KEF0"/>
<organism evidence="9 10">
    <name type="scientific">Novosphingobium chloroacetimidivorans</name>
    <dbReference type="NCBI Taxonomy" id="1428314"/>
    <lineage>
        <taxon>Bacteria</taxon>
        <taxon>Pseudomonadati</taxon>
        <taxon>Pseudomonadota</taxon>
        <taxon>Alphaproteobacteria</taxon>
        <taxon>Sphingomonadales</taxon>
        <taxon>Sphingomonadaceae</taxon>
        <taxon>Novosphingobium</taxon>
    </lineage>
</organism>
<keyword evidence="6 8" id="KW-0472">Membrane</keyword>
<dbReference type="InterPro" id="IPR018584">
    <property type="entry name" value="GT87"/>
</dbReference>
<evidence type="ECO:0000256" key="6">
    <source>
        <dbReference type="ARBA" id="ARBA00023136"/>
    </source>
</evidence>